<protein>
    <recommendedName>
        <fullName evidence="8">Probable membrane transporter protein</fullName>
    </recommendedName>
</protein>
<evidence type="ECO:0000256" key="8">
    <source>
        <dbReference type="RuleBase" id="RU363041"/>
    </source>
</evidence>
<evidence type="ECO:0000256" key="4">
    <source>
        <dbReference type="ARBA" id="ARBA00022475"/>
    </source>
</evidence>
<feature type="transmembrane region" description="Helical" evidence="8">
    <location>
        <begin position="219"/>
        <end position="237"/>
    </location>
</feature>
<evidence type="ECO:0000256" key="1">
    <source>
        <dbReference type="ARBA" id="ARBA00004651"/>
    </source>
</evidence>
<keyword evidence="6 8" id="KW-1133">Transmembrane helix</keyword>
<dbReference type="PANTHER" id="PTHR30269">
    <property type="entry name" value="TRANSMEMBRANE PROTEIN YFCA"/>
    <property type="match status" value="1"/>
</dbReference>
<evidence type="ECO:0000256" key="3">
    <source>
        <dbReference type="ARBA" id="ARBA00022448"/>
    </source>
</evidence>
<dbReference type="InterPro" id="IPR052017">
    <property type="entry name" value="TSUP"/>
</dbReference>
<dbReference type="RefSeq" id="WP_091256632.1">
    <property type="nucleotide sequence ID" value="NZ_FNDB01000004.1"/>
</dbReference>
<feature type="transmembrane region" description="Helical" evidence="8">
    <location>
        <begin position="73"/>
        <end position="90"/>
    </location>
</feature>
<dbReference type="PANTHER" id="PTHR30269:SF37">
    <property type="entry name" value="MEMBRANE TRANSPORTER PROTEIN"/>
    <property type="match status" value="1"/>
</dbReference>
<dbReference type="InterPro" id="IPR002781">
    <property type="entry name" value="TM_pro_TauE-like"/>
</dbReference>
<keyword evidence="3" id="KW-0813">Transport</keyword>
<evidence type="ECO:0000256" key="7">
    <source>
        <dbReference type="ARBA" id="ARBA00023136"/>
    </source>
</evidence>
<feature type="transmembrane region" description="Helical" evidence="8">
    <location>
        <begin position="127"/>
        <end position="151"/>
    </location>
</feature>
<accession>A0A1G7ZXS5</accession>
<comment type="subcellular location">
    <subcellularLocation>
        <location evidence="1 8">Cell membrane</location>
        <topology evidence="1 8">Multi-pass membrane protein</topology>
    </subcellularLocation>
</comment>
<proteinExistence type="inferred from homology"/>
<dbReference type="Pfam" id="PF01925">
    <property type="entry name" value="TauE"/>
    <property type="match status" value="1"/>
</dbReference>
<feature type="transmembrane region" description="Helical" evidence="8">
    <location>
        <begin position="96"/>
        <end position="115"/>
    </location>
</feature>
<evidence type="ECO:0000256" key="6">
    <source>
        <dbReference type="ARBA" id="ARBA00022989"/>
    </source>
</evidence>
<keyword evidence="4 8" id="KW-1003">Cell membrane</keyword>
<dbReference type="AlphaFoldDB" id="A0A1G7ZXS5"/>
<keyword evidence="10" id="KW-1185">Reference proteome</keyword>
<sequence>MDTTLLLLIIGIFAGFFIQTVIGFGGALIALPFLLIVMPLSEAVSYISIFYLISSPIYVYKEWDQIDKNLLKKIAFSSFFGVLAGILVLVYGKPLILKQALGVFIILFVLNSFRVKKNVVILKKTKHILGFLGGFFSGLFSTGGPLYVIILQNETTDVKTFRATMFGTLALVTLMRIPVLIAGGVMSMTQVYNSFYVLPFFILALFLGKKVYLKLNEALIKRVVIALLFVSGVMLVFKV</sequence>
<comment type="similarity">
    <text evidence="2 8">Belongs to the 4-toluene sulfonate uptake permease (TSUP) (TC 2.A.102) family.</text>
</comment>
<dbReference type="GO" id="GO:0005886">
    <property type="term" value="C:plasma membrane"/>
    <property type="evidence" value="ECO:0007669"/>
    <property type="project" value="UniProtKB-SubCell"/>
</dbReference>
<dbReference type="Proteomes" id="UP000199274">
    <property type="component" value="Unassembled WGS sequence"/>
</dbReference>
<evidence type="ECO:0000256" key="2">
    <source>
        <dbReference type="ARBA" id="ARBA00009142"/>
    </source>
</evidence>
<feature type="transmembrane region" description="Helical" evidence="8">
    <location>
        <begin position="163"/>
        <end position="183"/>
    </location>
</feature>
<name>A0A1G7ZXS5_9FLAO</name>
<evidence type="ECO:0000313" key="9">
    <source>
        <dbReference type="EMBL" id="SDH13509.1"/>
    </source>
</evidence>
<dbReference type="OrthoDB" id="1347108at2"/>
<dbReference type="EMBL" id="FNDB01000004">
    <property type="protein sequence ID" value="SDH13509.1"/>
    <property type="molecule type" value="Genomic_DNA"/>
</dbReference>
<evidence type="ECO:0000313" key="10">
    <source>
        <dbReference type="Proteomes" id="UP000199274"/>
    </source>
</evidence>
<feature type="transmembrane region" description="Helical" evidence="8">
    <location>
        <begin position="195"/>
        <end position="213"/>
    </location>
</feature>
<feature type="transmembrane region" description="Helical" evidence="8">
    <location>
        <begin position="7"/>
        <end position="37"/>
    </location>
</feature>
<evidence type="ECO:0000256" key="5">
    <source>
        <dbReference type="ARBA" id="ARBA00022692"/>
    </source>
</evidence>
<keyword evidence="5 8" id="KW-0812">Transmembrane</keyword>
<reference evidence="10" key="1">
    <citation type="submission" date="2016-10" db="EMBL/GenBank/DDBJ databases">
        <authorList>
            <person name="Varghese N."/>
            <person name="Submissions S."/>
        </authorList>
    </citation>
    <scope>NUCLEOTIDE SEQUENCE [LARGE SCALE GENOMIC DNA]</scope>
    <source>
        <strain evidence="10">CGMCC 1.2747</strain>
    </source>
</reference>
<keyword evidence="7 8" id="KW-0472">Membrane</keyword>
<dbReference type="STRING" id="178355.SAMN04488062_104246"/>
<organism evidence="9 10">
    <name type="scientific">Flavobacterium omnivorum</name>
    <dbReference type="NCBI Taxonomy" id="178355"/>
    <lineage>
        <taxon>Bacteria</taxon>
        <taxon>Pseudomonadati</taxon>
        <taxon>Bacteroidota</taxon>
        <taxon>Flavobacteriia</taxon>
        <taxon>Flavobacteriales</taxon>
        <taxon>Flavobacteriaceae</taxon>
        <taxon>Flavobacterium</taxon>
    </lineage>
</organism>
<gene>
    <name evidence="9" type="ORF">SAMN04488062_104246</name>
</gene>